<evidence type="ECO:0000256" key="1">
    <source>
        <dbReference type="ARBA" id="ARBA00004123"/>
    </source>
</evidence>
<proteinExistence type="predicted"/>
<dbReference type="PROSITE" id="PS51294">
    <property type="entry name" value="HTH_MYB"/>
    <property type="match status" value="1"/>
</dbReference>
<dbReference type="SUPFAM" id="SSF46689">
    <property type="entry name" value="Homeodomain-like"/>
    <property type="match status" value="1"/>
</dbReference>
<dbReference type="PANTHER" id="PTHR45614">
    <property type="entry name" value="MYB PROTEIN-RELATED"/>
    <property type="match status" value="1"/>
</dbReference>
<dbReference type="InterPro" id="IPR017930">
    <property type="entry name" value="Myb_dom"/>
</dbReference>
<dbReference type="InterPro" id="IPR050560">
    <property type="entry name" value="MYB_TF"/>
</dbReference>
<feature type="region of interest" description="Disordered" evidence="3">
    <location>
        <begin position="106"/>
        <end position="129"/>
    </location>
</feature>
<evidence type="ECO:0000259" key="5">
    <source>
        <dbReference type="PROSITE" id="PS50090"/>
    </source>
</evidence>
<dbReference type="SMART" id="SM00717">
    <property type="entry name" value="SANT"/>
    <property type="match status" value="1"/>
</dbReference>
<dbReference type="Gene3D" id="1.10.10.60">
    <property type="entry name" value="Homeodomain-like"/>
    <property type="match status" value="1"/>
</dbReference>
<feature type="domain" description="HTH myb-type" evidence="6">
    <location>
        <begin position="30"/>
        <end position="84"/>
    </location>
</feature>
<organism evidence="7 8">
    <name type="scientific">Vitis vinifera</name>
    <name type="common">Grape</name>
    <dbReference type="NCBI Taxonomy" id="29760"/>
    <lineage>
        <taxon>Eukaryota</taxon>
        <taxon>Viridiplantae</taxon>
        <taxon>Streptophyta</taxon>
        <taxon>Embryophyta</taxon>
        <taxon>Tracheophyta</taxon>
        <taxon>Spermatophyta</taxon>
        <taxon>Magnoliopsida</taxon>
        <taxon>eudicotyledons</taxon>
        <taxon>Gunneridae</taxon>
        <taxon>Pentapetalae</taxon>
        <taxon>rosids</taxon>
        <taxon>Vitales</taxon>
        <taxon>Vitaceae</taxon>
        <taxon>Viteae</taxon>
        <taxon>Vitis</taxon>
    </lineage>
</organism>
<dbReference type="InterPro" id="IPR009057">
    <property type="entry name" value="Homeodomain-like_sf"/>
</dbReference>
<keyword evidence="2" id="KW-0539">Nucleus</keyword>
<gene>
    <name evidence="7" type="primary">MYB3R4_0</name>
    <name evidence="7" type="ORF">CK203_069271</name>
</gene>
<feature type="domain" description="Myb-like" evidence="5">
    <location>
        <begin position="30"/>
        <end position="80"/>
    </location>
</feature>
<reference evidence="7 8" key="1">
    <citation type="journal article" date="2018" name="PLoS Genet.">
        <title>Population sequencing reveals clonal diversity and ancestral inbreeding in the grapevine cultivar Chardonnay.</title>
        <authorList>
            <person name="Roach M.J."/>
            <person name="Johnson D.L."/>
            <person name="Bohlmann J."/>
            <person name="van Vuuren H.J."/>
            <person name="Jones S.J."/>
            <person name="Pretorius I.S."/>
            <person name="Schmidt S.A."/>
            <person name="Borneman A.R."/>
        </authorList>
    </citation>
    <scope>NUCLEOTIDE SEQUENCE [LARGE SCALE GENOMIC DNA]</scope>
    <source>
        <strain evidence="8">cv. Chardonnay</strain>
        <tissue evidence="7">Leaf</tissue>
    </source>
</reference>
<feature type="compositionally biased region" description="Low complexity" evidence="3">
    <location>
        <begin position="108"/>
        <end position="120"/>
    </location>
</feature>
<comment type="subcellular location">
    <subcellularLocation>
        <location evidence="1">Nucleus</location>
    </subcellularLocation>
</comment>
<comment type="caution">
    <text evidence="7">The sequence shown here is derived from an EMBL/GenBank/DDBJ whole genome shotgun (WGS) entry which is preliminary data.</text>
</comment>
<feature type="region of interest" description="Disordered" evidence="3">
    <location>
        <begin position="861"/>
        <end position="891"/>
    </location>
</feature>
<dbReference type="AlphaFoldDB" id="A0A438C277"/>
<evidence type="ECO:0000256" key="2">
    <source>
        <dbReference type="ARBA" id="ARBA00023242"/>
    </source>
</evidence>
<dbReference type="PROSITE" id="PS50090">
    <property type="entry name" value="MYB_LIKE"/>
    <property type="match status" value="1"/>
</dbReference>
<sequence length="891" mass="97323">MCDATPSLVSLMLLYAVLPVLIFRWHNHLNPAINKEAWTQEEELALVRAHQIYGNKWAELTKFLPGRTDNAIKNHWNSSVKKKLDSYIASGLLAQFQGLPLVGHRNQSIHSSSSRMQQSSGDDSGAKGGIEAEEISECSQGSTAVGCSQSVSEMSNSGLHTREEFQMTEESGQGKEQSSSPISCSKQYYASIEEVTLSIPEIPCELDCPSNYLEPNFPHDARISGSVERQFNSNEQPAISSFELGQASSGLSSHFNGGNENRDTVSIPLQTSVGLNASSSMGNMGVDSDIPEHLLISEGDCCGFRFQEAGTDEYFSSENLTRCTNAIELECTDPLVCQSSDFQISETSGTSASQPYYPLRSEMLEASCCQSLLSVPSVHPAVDCTFIFGTETNQLSDCSLQTQGLDDFIYTNDSTNSICHNGTENKDLQEQPGPAKDSVNLVPVDSFGSGPSDIMHTCPSREGKQLAHTEQQDEGALFYEPPRFPSLDIPFFSCDLIQSGSDMQQEYSPLGIRQLMMSSMNCLTPFRLWDSPSRDDSPDAVLKSAAKTFTVGLTRKVTLDPLMKIKKIWAMFFVVGKEERRDGPPSSHNRNSEVDFDGRNSLDNIRQGNVDVDAKTKFDADADVQIQPSGVLVEQNMSHQVLFSPDQVGFKTDKTFGSSRRNRGNQFSRSLEATLKQHAPSESSSGNPCLSVVDLPAVVGKNHDGHLVAATSMPSNTSSNPQDTMVGNAGNDDDVGTFSLFGETPFKRSIDSPSAWKSPWFINSFVPGPRVDTEISVEDIEYFMSPGDRSYDAIGLMKQLSEHTAETFADAKEVLRIGASEVMSKERCSSNNNHDPDHQLENHSHLASEVLTERVLDFSDCGTPGKETTKGKSSAAPGFSSPSSYLLKGCR</sequence>
<keyword evidence="4" id="KW-0812">Transmembrane</keyword>
<evidence type="ECO:0000313" key="7">
    <source>
        <dbReference type="EMBL" id="RVW17340.1"/>
    </source>
</evidence>
<dbReference type="CDD" id="cd00167">
    <property type="entry name" value="SANT"/>
    <property type="match status" value="1"/>
</dbReference>
<dbReference type="InterPro" id="IPR001005">
    <property type="entry name" value="SANT/Myb"/>
</dbReference>
<feature type="compositionally biased region" description="Low complexity" evidence="3">
    <location>
        <begin position="871"/>
        <end position="884"/>
    </location>
</feature>
<accession>A0A438C277</accession>
<protein>
    <submittedName>
        <fullName evidence="7">Transcription factor MYB3R-4</fullName>
    </submittedName>
</protein>
<evidence type="ECO:0000256" key="4">
    <source>
        <dbReference type="SAM" id="Phobius"/>
    </source>
</evidence>
<keyword evidence="4" id="KW-1133">Transmembrane helix</keyword>
<dbReference type="PANTHER" id="PTHR45614:SF266">
    <property type="entry name" value="TRANSCRIPTION FACTOR MYB3R-4"/>
    <property type="match status" value="1"/>
</dbReference>
<name>A0A438C277_VITVI</name>
<feature type="region of interest" description="Disordered" evidence="3">
    <location>
        <begin position="579"/>
        <end position="607"/>
    </location>
</feature>
<dbReference type="GO" id="GO:0010468">
    <property type="term" value="P:regulation of gene expression"/>
    <property type="evidence" value="ECO:0007669"/>
    <property type="project" value="UniProtKB-ARBA"/>
</dbReference>
<dbReference type="GO" id="GO:0005634">
    <property type="term" value="C:nucleus"/>
    <property type="evidence" value="ECO:0007669"/>
    <property type="project" value="UniProtKB-SubCell"/>
</dbReference>
<dbReference type="Pfam" id="PF00249">
    <property type="entry name" value="Myb_DNA-binding"/>
    <property type="match status" value="1"/>
</dbReference>
<keyword evidence="4" id="KW-0472">Membrane</keyword>
<evidence type="ECO:0000313" key="8">
    <source>
        <dbReference type="Proteomes" id="UP000288805"/>
    </source>
</evidence>
<evidence type="ECO:0000256" key="3">
    <source>
        <dbReference type="SAM" id="MobiDB-lite"/>
    </source>
</evidence>
<evidence type="ECO:0000259" key="6">
    <source>
        <dbReference type="PROSITE" id="PS51294"/>
    </source>
</evidence>
<dbReference type="Proteomes" id="UP000288805">
    <property type="component" value="Unassembled WGS sequence"/>
</dbReference>
<dbReference type="FunFam" id="1.10.10.60:FF:000324">
    <property type="entry name" value="Transcription factor MYB3R-2"/>
    <property type="match status" value="1"/>
</dbReference>
<dbReference type="EMBL" id="QGNW01002579">
    <property type="protein sequence ID" value="RVW17340.1"/>
    <property type="molecule type" value="Genomic_DNA"/>
</dbReference>
<feature type="transmembrane region" description="Helical" evidence="4">
    <location>
        <begin position="7"/>
        <end position="25"/>
    </location>
</feature>
<feature type="compositionally biased region" description="Basic and acidic residues" evidence="3">
    <location>
        <begin position="590"/>
        <end position="600"/>
    </location>
</feature>